<evidence type="ECO:0000256" key="7">
    <source>
        <dbReference type="ARBA" id="ARBA00023136"/>
    </source>
</evidence>
<dbReference type="SMART" id="SM00184">
    <property type="entry name" value="RING"/>
    <property type="match status" value="1"/>
</dbReference>
<accession>A0A5E4NMT7</accession>
<sequence>MYKKNSLFESVTKIKEVTFKKYGYTSNLDAAIVKGEANWIMNFCGLSNPKLPATNIFTTQSFFKGFQYETCVICLDDYEEGDQLQVMPCCHAYHSECIKLWLMQKQVVCPICKRQVVKSFEDVHFEGLFDIEPN</sequence>
<keyword evidence="6" id="KW-1133">Transmembrane helix</keyword>
<gene>
    <name evidence="10" type="ORF">CINCED_3A000940</name>
</gene>
<dbReference type="FunFam" id="3.30.40.10:FF:000388">
    <property type="entry name" value="Putative RING zinc finger domain superfamily protein"/>
    <property type="match status" value="1"/>
</dbReference>
<evidence type="ECO:0000256" key="2">
    <source>
        <dbReference type="ARBA" id="ARBA00022692"/>
    </source>
</evidence>
<evidence type="ECO:0000256" key="1">
    <source>
        <dbReference type="ARBA" id="ARBA00004167"/>
    </source>
</evidence>
<dbReference type="Pfam" id="PF13639">
    <property type="entry name" value="zf-RING_2"/>
    <property type="match status" value="1"/>
</dbReference>
<evidence type="ECO:0000256" key="5">
    <source>
        <dbReference type="ARBA" id="ARBA00022833"/>
    </source>
</evidence>
<organism evidence="10 11">
    <name type="scientific">Cinara cedri</name>
    <dbReference type="NCBI Taxonomy" id="506608"/>
    <lineage>
        <taxon>Eukaryota</taxon>
        <taxon>Metazoa</taxon>
        <taxon>Ecdysozoa</taxon>
        <taxon>Arthropoda</taxon>
        <taxon>Hexapoda</taxon>
        <taxon>Insecta</taxon>
        <taxon>Pterygota</taxon>
        <taxon>Neoptera</taxon>
        <taxon>Paraneoptera</taxon>
        <taxon>Hemiptera</taxon>
        <taxon>Sternorrhyncha</taxon>
        <taxon>Aphidomorpha</taxon>
        <taxon>Aphidoidea</taxon>
        <taxon>Aphididae</taxon>
        <taxon>Lachninae</taxon>
        <taxon>Cinara</taxon>
    </lineage>
</organism>
<dbReference type="GO" id="GO:0008270">
    <property type="term" value="F:zinc ion binding"/>
    <property type="evidence" value="ECO:0007669"/>
    <property type="project" value="UniProtKB-KW"/>
</dbReference>
<comment type="subcellular location">
    <subcellularLocation>
        <location evidence="1">Membrane</location>
        <topology evidence="1">Single-pass membrane protein</topology>
    </subcellularLocation>
</comment>
<dbReference type="PANTHER" id="PTHR47168">
    <property type="entry name" value="RING ZINC FINGER DOMAIN SUPERFAMILY PROTEIN-RELATED"/>
    <property type="match status" value="1"/>
</dbReference>
<keyword evidence="5" id="KW-0862">Zinc</keyword>
<dbReference type="Proteomes" id="UP000325440">
    <property type="component" value="Unassembled WGS sequence"/>
</dbReference>
<keyword evidence="2" id="KW-0812">Transmembrane</keyword>
<name>A0A5E4NMT7_9HEMI</name>
<dbReference type="Gene3D" id="3.30.40.10">
    <property type="entry name" value="Zinc/RING finger domain, C3HC4 (zinc finger)"/>
    <property type="match status" value="1"/>
</dbReference>
<dbReference type="EMBL" id="CABPRJ010002394">
    <property type="protein sequence ID" value="VVC45090.1"/>
    <property type="molecule type" value="Genomic_DNA"/>
</dbReference>
<evidence type="ECO:0000256" key="8">
    <source>
        <dbReference type="PROSITE-ProRule" id="PRU00175"/>
    </source>
</evidence>
<keyword evidence="7" id="KW-0472">Membrane</keyword>
<evidence type="ECO:0000313" key="11">
    <source>
        <dbReference type="Proteomes" id="UP000325440"/>
    </source>
</evidence>
<evidence type="ECO:0000256" key="3">
    <source>
        <dbReference type="ARBA" id="ARBA00022723"/>
    </source>
</evidence>
<dbReference type="InterPro" id="IPR013083">
    <property type="entry name" value="Znf_RING/FYVE/PHD"/>
</dbReference>
<dbReference type="InterPro" id="IPR001841">
    <property type="entry name" value="Znf_RING"/>
</dbReference>
<evidence type="ECO:0000259" key="9">
    <source>
        <dbReference type="PROSITE" id="PS50089"/>
    </source>
</evidence>
<reference evidence="10 11" key="1">
    <citation type="submission" date="2019-08" db="EMBL/GenBank/DDBJ databases">
        <authorList>
            <person name="Alioto T."/>
            <person name="Alioto T."/>
            <person name="Gomez Garrido J."/>
        </authorList>
    </citation>
    <scope>NUCLEOTIDE SEQUENCE [LARGE SCALE GENOMIC DNA]</scope>
</reference>
<keyword evidence="11" id="KW-1185">Reference proteome</keyword>
<dbReference type="InterPro" id="IPR051653">
    <property type="entry name" value="E3_ligase_sorting_rcpt"/>
</dbReference>
<dbReference type="PROSITE" id="PS50089">
    <property type="entry name" value="ZF_RING_2"/>
    <property type="match status" value="1"/>
</dbReference>
<dbReference type="GO" id="GO:0016020">
    <property type="term" value="C:membrane"/>
    <property type="evidence" value="ECO:0007669"/>
    <property type="project" value="UniProtKB-SubCell"/>
</dbReference>
<dbReference type="SUPFAM" id="SSF57850">
    <property type="entry name" value="RING/U-box"/>
    <property type="match status" value="1"/>
</dbReference>
<keyword evidence="3" id="KW-0479">Metal-binding</keyword>
<evidence type="ECO:0000256" key="6">
    <source>
        <dbReference type="ARBA" id="ARBA00022989"/>
    </source>
</evidence>
<evidence type="ECO:0000313" key="10">
    <source>
        <dbReference type="EMBL" id="VVC45090.1"/>
    </source>
</evidence>
<dbReference type="AlphaFoldDB" id="A0A5E4NMT7"/>
<dbReference type="OrthoDB" id="8062037at2759"/>
<keyword evidence="4 8" id="KW-0863">Zinc-finger</keyword>
<evidence type="ECO:0000256" key="4">
    <source>
        <dbReference type="ARBA" id="ARBA00022771"/>
    </source>
</evidence>
<proteinExistence type="predicted"/>
<dbReference type="PANTHER" id="PTHR47168:SF1">
    <property type="entry name" value="OS02G0798600 PROTEIN"/>
    <property type="match status" value="1"/>
</dbReference>
<feature type="domain" description="RING-type" evidence="9">
    <location>
        <begin position="71"/>
        <end position="113"/>
    </location>
</feature>
<protein>
    <submittedName>
        <fullName evidence="10">Zinc finger, RING-type,Zinc finger, RING/FYVE/PHD-type</fullName>
    </submittedName>
</protein>